<proteinExistence type="predicted"/>
<evidence type="ECO:0008006" key="7">
    <source>
        <dbReference type="Google" id="ProtNLM"/>
    </source>
</evidence>
<evidence type="ECO:0000256" key="2">
    <source>
        <dbReference type="ARBA" id="ARBA00022692"/>
    </source>
</evidence>
<dbReference type="Pfam" id="PF14724">
    <property type="entry name" value="mit_SMPDase"/>
    <property type="match status" value="3"/>
</dbReference>
<dbReference type="GO" id="GO:0006685">
    <property type="term" value="P:sphingomyelin catabolic process"/>
    <property type="evidence" value="ECO:0007669"/>
    <property type="project" value="TreeGrafter"/>
</dbReference>
<sequence>MGRSRFESRSSELGNRIQSALNLPTYECCFQIEHLLQECSMKDLQTVYPILVENIFGITNQIGWGLRSTYRDSKTNYDTLLKFLDPQERHSLITNNLKMSCFTCKCCYHRELHLALPIVQGLTLAQGAQLNSHPFEFYMFHFTYHLVNPWVQRPVDNWVLWDTVYLALVEIYLAHFLPCQGSVVTPHIPGLFIPYAALPLQTTHRQARSPTLLKPSVLKKLGVSSGSLHSSPTSLQQSSAMAEIWRSETVAQLFVDFWTSYTERDLGTGVYLPPRDNVPSSEYIRILRNTIKYFHYFANSGTGELTAMNELRRIILPSSQGKIYGFLRQLMHEWPLDSSFRLVQETWLSFIQPWRYIDYHKHSSQHEEDRLKEVEPRWIDFIADNLLAYTLMFKQLLPRYSRSDLSSPKNAQMVSRVAKVFSQPNLKAMIREIESCLDVPGNAMADPSRTMIGHNKWSTVVKQQMLDLEGVGFVYQPMFGQETRLQVLQFLMLLREARQVAQSILAKHENERLNRSSGFFATLKDLWRSNDFDDYTLEERRKTVSCLDSSLELLANLFELDISQIPDATAYKNQTFDSSFSAATPQRSSTLTPNRTRGASPKFYSGADSPSLCITPEMSRRNATKLTYERDPDLLPIRSSEIVFLVRLLHQYSCRLNELYSVEMVSLYHRQDFLGRLARQVLQPTQTIWTYDKSPGCYARLVETVLPPRISLRRLASKPLAASFLAYLFVVCYMFDWTFVAAIFVVLLGWFAVILVKAVFEPFFSTQQQFDGRGVQSQPLRQYDTFNESYVPR</sequence>
<dbReference type="GO" id="GO:0046513">
    <property type="term" value="P:ceramide biosynthetic process"/>
    <property type="evidence" value="ECO:0007669"/>
    <property type="project" value="TreeGrafter"/>
</dbReference>
<keyword evidence="2 5" id="KW-0812">Transmembrane</keyword>
<name>A0A7R9JZH1_TIMGE</name>
<feature type="transmembrane region" description="Helical" evidence="5">
    <location>
        <begin position="742"/>
        <end position="760"/>
    </location>
</feature>
<dbReference type="GO" id="GO:0016020">
    <property type="term" value="C:membrane"/>
    <property type="evidence" value="ECO:0007669"/>
    <property type="project" value="UniProtKB-SubCell"/>
</dbReference>
<keyword evidence="3 5" id="KW-1133">Transmembrane helix</keyword>
<evidence type="ECO:0000313" key="6">
    <source>
        <dbReference type="EMBL" id="CAD7593781.1"/>
    </source>
</evidence>
<evidence type="ECO:0000256" key="4">
    <source>
        <dbReference type="ARBA" id="ARBA00023136"/>
    </source>
</evidence>
<evidence type="ECO:0000256" key="5">
    <source>
        <dbReference type="SAM" id="Phobius"/>
    </source>
</evidence>
<protein>
    <recommendedName>
        <fullName evidence="7">Sphingomyelin phosphodiesterase 4</fullName>
    </recommendedName>
</protein>
<dbReference type="PANTHER" id="PTHR12988:SF6">
    <property type="entry name" value="SPHINGOMYELIN PHOSPHODIESTERASE 4"/>
    <property type="match status" value="1"/>
</dbReference>
<dbReference type="AlphaFoldDB" id="A0A7R9JZH1"/>
<accession>A0A7R9JZH1</accession>
<dbReference type="PANTHER" id="PTHR12988">
    <property type="entry name" value="SPHINGOMYELIN PHOSPHODIESTERASE 4"/>
    <property type="match status" value="1"/>
</dbReference>
<evidence type="ECO:0000256" key="1">
    <source>
        <dbReference type="ARBA" id="ARBA00004167"/>
    </source>
</evidence>
<reference evidence="6" key="1">
    <citation type="submission" date="2020-11" db="EMBL/GenBank/DDBJ databases">
        <authorList>
            <person name="Tran Van P."/>
        </authorList>
    </citation>
    <scope>NUCLEOTIDE SEQUENCE</scope>
</reference>
<dbReference type="GO" id="GO:0046475">
    <property type="term" value="P:glycerophospholipid catabolic process"/>
    <property type="evidence" value="ECO:0007669"/>
    <property type="project" value="TreeGrafter"/>
</dbReference>
<organism evidence="6">
    <name type="scientific">Timema genevievae</name>
    <name type="common">Walking stick</name>
    <dbReference type="NCBI Taxonomy" id="629358"/>
    <lineage>
        <taxon>Eukaryota</taxon>
        <taxon>Metazoa</taxon>
        <taxon>Ecdysozoa</taxon>
        <taxon>Arthropoda</taxon>
        <taxon>Hexapoda</taxon>
        <taxon>Insecta</taxon>
        <taxon>Pterygota</taxon>
        <taxon>Neoptera</taxon>
        <taxon>Polyneoptera</taxon>
        <taxon>Phasmatodea</taxon>
        <taxon>Timematodea</taxon>
        <taxon>Timematoidea</taxon>
        <taxon>Timematidae</taxon>
        <taxon>Timema</taxon>
    </lineage>
</organism>
<dbReference type="EMBL" id="OE841032">
    <property type="protein sequence ID" value="CAD7593781.1"/>
    <property type="molecule type" value="Genomic_DNA"/>
</dbReference>
<dbReference type="GO" id="GO:0050290">
    <property type="term" value="F:sphingomyelin phosphodiesterase D activity"/>
    <property type="evidence" value="ECO:0007669"/>
    <property type="project" value="InterPro"/>
</dbReference>
<dbReference type="InterPro" id="IPR024129">
    <property type="entry name" value="Sphingomy_SMPD4"/>
</dbReference>
<comment type="subcellular location">
    <subcellularLocation>
        <location evidence="1">Membrane</location>
        <topology evidence="1">Single-pass membrane protein</topology>
    </subcellularLocation>
</comment>
<gene>
    <name evidence="6" type="ORF">TGEB3V08_LOCUS5457</name>
</gene>
<keyword evidence="4 5" id="KW-0472">Membrane</keyword>
<evidence type="ECO:0000256" key="3">
    <source>
        <dbReference type="ARBA" id="ARBA00022989"/>
    </source>
</evidence>